<dbReference type="Pfam" id="PF13770">
    <property type="entry name" value="DUF4169"/>
    <property type="match status" value="1"/>
</dbReference>
<gene>
    <name evidence="2" type="ORF">FJU08_00995</name>
</gene>
<dbReference type="Proteomes" id="UP000318801">
    <property type="component" value="Unassembled WGS sequence"/>
</dbReference>
<dbReference type="RefSeq" id="WP_141147109.1">
    <property type="nucleotide sequence ID" value="NZ_VHLG01000001.1"/>
</dbReference>
<keyword evidence="3" id="KW-1185">Reference proteome</keyword>
<protein>
    <submittedName>
        <fullName evidence="2">DUF4169 family protein</fullName>
    </submittedName>
</protein>
<comment type="caution">
    <text evidence="2">The sequence shown here is derived from an EMBL/GenBank/DDBJ whole genome shotgun (WGS) entry which is preliminary data.</text>
</comment>
<organism evidence="2 3">
    <name type="scientific">Martelella alba</name>
    <dbReference type="NCBI Taxonomy" id="2590451"/>
    <lineage>
        <taxon>Bacteria</taxon>
        <taxon>Pseudomonadati</taxon>
        <taxon>Pseudomonadota</taxon>
        <taxon>Alphaproteobacteria</taxon>
        <taxon>Hyphomicrobiales</taxon>
        <taxon>Aurantimonadaceae</taxon>
        <taxon>Martelella</taxon>
    </lineage>
</organism>
<sequence>MSADIVNLRQFKKRRQREDDSRKAEENRRLHGRSKSERSLEEAERSMFEKKLDQGRIERNPGDETD</sequence>
<dbReference type="OrthoDB" id="7173889at2"/>
<evidence type="ECO:0000313" key="2">
    <source>
        <dbReference type="EMBL" id="TPW33173.1"/>
    </source>
</evidence>
<reference evidence="2 3" key="1">
    <citation type="submission" date="2019-06" db="EMBL/GenBank/DDBJ databases">
        <authorList>
            <person name="Li M."/>
        </authorList>
    </citation>
    <scope>NUCLEOTIDE SEQUENCE [LARGE SCALE GENOMIC DNA]</scope>
    <source>
        <strain evidence="2 3">BGMRC2036</strain>
    </source>
</reference>
<accession>A0A506UIT1</accession>
<feature type="region of interest" description="Disordered" evidence="1">
    <location>
        <begin position="1"/>
        <end position="66"/>
    </location>
</feature>
<dbReference type="InterPro" id="IPR025227">
    <property type="entry name" value="DUF4169"/>
</dbReference>
<feature type="compositionally biased region" description="Basic and acidic residues" evidence="1">
    <location>
        <begin position="16"/>
        <end position="66"/>
    </location>
</feature>
<evidence type="ECO:0000256" key="1">
    <source>
        <dbReference type="SAM" id="MobiDB-lite"/>
    </source>
</evidence>
<evidence type="ECO:0000313" key="3">
    <source>
        <dbReference type="Proteomes" id="UP000318801"/>
    </source>
</evidence>
<dbReference type="EMBL" id="VHLG01000001">
    <property type="protein sequence ID" value="TPW33173.1"/>
    <property type="molecule type" value="Genomic_DNA"/>
</dbReference>
<dbReference type="AlphaFoldDB" id="A0A506UIT1"/>
<proteinExistence type="predicted"/>
<name>A0A506UIT1_9HYPH</name>